<feature type="transmembrane region" description="Helical" evidence="2">
    <location>
        <begin position="315"/>
        <end position="334"/>
    </location>
</feature>
<feature type="transmembrane region" description="Helical" evidence="2">
    <location>
        <begin position="25"/>
        <end position="46"/>
    </location>
</feature>
<feature type="region of interest" description="Disordered" evidence="1">
    <location>
        <begin position="210"/>
        <end position="234"/>
    </location>
</feature>
<evidence type="ECO:0000313" key="3">
    <source>
        <dbReference type="EMBL" id="KAJ7693611.1"/>
    </source>
</evidence>
<accession>A0AAD7DMB3</accession>
<evidence type="ECO:0000256" key="1">
    <source>
        <dbReference type="SAM" id="MobiDB-lite"/>
    </source>
</evidence>
<evidence type="ECO:0000256" key="2">
    <source>
        <dbReference type="SAM" id="Phobius"/>
    </source>
</evidence>
<dbReference type="EMBL" id="JARKIE010000045">
    <property type="protein sequence ID" value="KAJ7693611.1"/>
    <property type="molecule type" value="Genomic_DNA"/>
</dbReference>
<sequence>MRVKQIWDFVPLPAKAKLVWERLTFSRLTTVYIIFSLVHFVLQISLQIDAFIINADAATLLYSIALQGHATNNSFPALVGPEIRMCADVPINLSTANCTVVWDGVSPTNNSVYGNPPAPNFAAAGYSAPAFSASAASSVPIAAPSSSLSAAPSASSLSATPSASSAASSASVSASASAADLAHTTVFVTKVVVTTTIGTSSAAKPTASSANIINLGDDDDDDDDEEEDHEDRRRTVATAHVRIFESNDTVQVNITGMGVFNNYPLILDRSCMWSLNWPVSVLDNTKREDIVFIAFQFWVLGMSIVALLNESIPHIIASLLTHMLATGWSGFQIWHTADFHANFNKYITQGACHGVGVPSLLPNYWTARAHAEIPTLALNVVALLISCVLTWKLVKLFGWQTFKRVGASLAINRVYKLVLVLSITLQLSLFFMGVTVSLFLDQLFNGLVGQHAWYSMLYKVMFIITAMLLIPWLMMGWFSVRRELRLGMIAFLGLSILYLAGWGVMFLSTTFRWTFLTWSFFSIMSSASVFLTLTSFLLGVICRYNFGKGLLRYLNAQEALPGDDFEPITHGDDIEKVSFPSNEKAVPTFSATFGSGSEVPVPSQMFRPSPQLGPRFFNQSAEPFDSRSNSSNSSPISQPMAALTRTSSKDSYQSAATAMPNRRDSDRSFGSLNSYYDYSSGDSNHSRQDSETTGPTVGGNSKRWVIE</sequence>
<feature type="compositionally biased region" description="Low complexity" evidence="1">
    <location>
        <begin position="670"/>
        <end position="683"/>
    </location>
</feature>
<feature type="region of interest" description="Disordered" evidence="1">
    <location>
        <begin position="617"/>
        <end position="707"/>
    </location>
</feature>
<feature type="transmembrane region" description="Helical" evidence="2">
    <location>
        <begin position="290"/>
        <end position="308"/>
    </location>
</feature>
<dbReference type="InterPro" id="IPR040410">
    <property type="entry name" value="UPF0658_Golgi"/>
</dbReference>
<dbReference type="GO" id="GO:0005794">
    <property type="term" value="C:Golgi apparatus"/>
    <property type="evidence" value="ECO:0007669"/>
    <property type="project" value="TreeGrafter"/>
</dbReference>
<feature type="transmembrane region" description="Helical" evidence="2">
    <location>
        <begin position="520"/>
        <end position="542"/>
    </location>
</feature>
<keyword evidence="2" id="KW-1133">Transmembrane helix</keyword>
<organism evidence="3 4">
    <name type="scientific">Mycena rosella</name>
    <name type="common">Pink bonnet</name>
    <name type="synonym">Agaricus rosellus</name>
    <dbReference type="NCBI Taxonomy" id="1033263"/>
    <lineage>
        <taxon>Eukaryota</taxon>
        <taxon>Fungi</taxon>
        <taxon>Dikarya</taxon>
        <taxon>Basidiomycota</taxon>
        <taxon>Agaricomycotina</taxon>
        <taxon>Agaricomycetes</taxon>
        <taxon>Agaricomycetidae</taxon>
        <taxon>Agaricales</taxon>
        <taxon>Marasmiineae</taxon>
        <taxon>Mycenaceae</taxon>
        <taxon>Mycena</taxon>
    </lineage>
</organism>
<dbReference type="Proteomes" id="UP001221757">
    <property type="component" value="Unassembled WGS sequence"/>
</dbReference>
<dbReference type="AlphaFoldDB" id="A0AAD7DMB3"/>
<feature type="compositionally biased region" description="Polar residues" evidence="1">
    <location>
        <begin position="644"/>
        <end position="656"/>
    </location>
</feature>
<proteinExistence type="predicted"/>
<keyword evidence="4" id="KW-1185">Reference proteome</keyword>
<keyword evidence="2" id="KW-0812">Transmembrane</keyword>
<name>A0AAD7DMB3_MYCRO</name>
<feature type="transmembrane region" description="Helical" evidence="2">
    <location>
        <begin position="373"/>
        <end position="394"/>
    </location>
</feature>
<feature type="transmembrane region" description="Helical" evidence="2">
    <location>
        <begin position="414"/>
        <end position="440"/>
    </location>
</feature>
<feature type="compositionally biased region" description="Acidic residues" evidence="1">
    <location>
        <begin position="216"/>
        <end position="229"/>
    </location>
</feature>
<gene>
    <name evidence="3" type="ORF">B0H17DRAFT_1168805</name>
</gene>
<evidence type="ECO:0000313" key="4">
    <source>
        <dbReference type="Proteomes" id="UP001221757"/>
    </source>
</evidence>
<feature type="transmembrane region" description="Helical" evidence="2">
    <location>
        <begin position="452"/>
        <end position="474"/>
    </location>
</feature>
<keyword evidence="2" id="KW-0472">Membrane</keyword>
<dbReference type="PANTHER" id="PTHR34391">
    <property type="entry name" value="UPF0658 GOLGI APPARATUS MEMBRANE PROTEIN C1952.10C-RELATED"/>
    <property type="match status" value="1"/>
</dbReference>
<reference evidence="3" key="1">
    <citation type="submission" date="2023-03" db="EMBL/GenBank/DDBJ databases">
        <title>Massive genome expansion in bonnet fungi (Mycena s.s.) driven by repeated elements and novel gene families across ecological guilds.</title>
        <authorList>
            <consortium name="Lawrence Berkeley National Laboratory"/>
            <person name="Harder C.B."/>
            <person name="Miyauchi S."/>
            <person name="Viragh M."/>
            <person name="Kuo A."/>
            <person name="Thoen E."/>
            <person name="Andreopoulos B."/>
            <person name="Lu D."/>
            <person name="Skrede I."/>
            <person name="Drula E."/>
            <person name="Henrissat B."/>
            <person name="Morin E."/>
            <person name="Kohler A."/>
            <person name="Barry K."/>
            <person name="LaButti K."/>
            <person name="Morin E."/>
            <person name="Salamov A."/>
            <person name="Lipzen A."/>
            <person name="Mereny Z."/>
            <person name="Hegedus B."/>
            <person name="Baldrian P."/>
            <person name="Stursova M."/>
            <person name="Weitz H."/>
            <person name="Taylor A."/>
            <person name="Grigoriev I.V."/>
            <person name="Nagy L.G."/>
            <person name="Martin F."/>
            <person name="Kauserud H."/>
        </authorList>
    </citation>
    <scope>NUCLEOTIDE SEQUENCE</scope>
    <source>
        <strain evidence="3">CBHHK067</strain>
    </source>
</reference>
<comment type="caution">
    <text evidence="3">The sequence shown here is derived from an EMBL/GenBank/DDBJ whole genome shotgun (WGS) entry which is preliminary data.</text>
</comment>
<dbReference type="PANTHER" id="PTHR34391:SF2">
    <property type="entry name" value="TRP C-TERMINAL DOMAIN-CONTAINING PROTEIN"/>
    <property type="match status" value="1"/>
</dbReference>
<protein>
    <submittedName>
        <fullName evidence="3">Uncharacterized protein</fullName>
    </submittedName>
</protein>
<feature type="transmembrane region" description="Helical" evidence="2">
    <location>
        <begin position="486"/>
        <end position="508"/>
    </location>
</feature>